<dbReference type="EMBL" id="MTJL01000014">
    <property type="protein sequence ID" value="OMI06658.1"/>
    <property type="molecule type" value="Genomic_DNA"/>
</dbReference>
<feature type="transmembrane region" description="Helical" evidence="1">
    <location>
        <begin position="27"/>
        <end position="46"/>
    </location>
</feature>
<keyword evidence="1" id="KW-1133">Transmembrane helix</keyword>
<proteinExistence type="predicted"/>
<accession>A0A1R1QPT4</accession>
<protein>
    <submittedName>
        <fullName evidence="2">Uncharacterized protein</fullName>
    </submittedName>
</protein>
<name>A0A1R1RP58_9BACI</name>
<reference evidence="2 3" key="1">
    <citation type="submission" date="2017-01" db="EMBL/GenBank/DDBJ databases">
        <title>Bacillus phylogenomics.</title>
        <authorList>
            <person name="Dunlap C."/>
        </authorList>
    </citation>
    <scope>NUCLEOTIDE SEQUENCE [LARGE SCALE GENOMIC DNA]</scope>
    <source>
        <strain evidence="2 3">NRRL B-41282</strain>
    </source>
</reference>
<evidence type="ECO:0000313" key="2">
    <source>
        <dbReference type="EMBL" id="OMI06658.1"/>
    </source>
</evidence>
<gene>
    <name evidence="2" type="ORF">BW143_08555</name>
</gene>
<accession>A0A1R1RP58</accession>
<evidence type="ECO:0000313" key="3">
    <source>
        <dbReference type="Proteomes" id="UP000187367"/>
    </source>
</evidence>
<dbReference type="RefSeq" id="WP_076762500.1">
    <property type="nucleotide sequence ID" value="NZ_JARMMK010000001.1"/>
</dbReference>
<organism evidence="2 3">
    <name type="scientific">Bacillus swezeyi</name>
    <dbReference type="NCBI Taxonomy" id="1925020"/>
    <lineage>
        <taxon>Bacteria</taxon>
        <taxon>Bacillati</taxon>
        <taxon>Bacillota</taxon>
        <taxon>Bacilli</taxon>
        <taxon>Bacillales</taxon>
        <taxon>Bacillaceae</taxon>
        <taxon>Bacillus</taxon>
    </lineage>
</organism>
<evidence type="ECO:0000256" key="1">
    <source>
        <dbReference type="SAM" id="Phobius"/>
    </source>
</evidence>
<keyword evidence="1" id="KW-0812">Transmembrane</keyword>
<sequence length="205" mass="23787">MYKEQLNWGEVLGGLSNFISSILNSKFIINLLTSWPLAVIIVVILLRKGILKKLEHIQSLNYKDGNINFHDQIKAIDELQETGDESKYKSEDIYDPLEDIKHYQEFDLIAKESRKAAILSVWAKLERAIDDACRELDINEKTYTQKLIAIMDKGRINKKNFETAMHLSRIRANLEFVKEIDISLYDLKVFNTLCLGLMKKLLRPN</sequence>
<comment type="caution">
    <text evidence="2">The sequence shown here is derived from an EMBL/GenBank/DDBJ whole genome shotgun (WGS) entry which is preliminary data.</text>
</comment>
<dbReference type="Proteomes" id="UP000187367">
    <property type="component" value="Unassembled WGS sequence"/>
</dbReference>
<dbReference type="AlphaFoldDB" id="A0A1R1RP58"/>
<keyword evidence="1" id="KW-0472">Membrane</keyword>
<keyword evidence="3" id="KW-1185">Reference proteome</keyword>